<evidence type="ECO:0000256" key="6">
    <source>
        <dbReference type="SAM" id="Coils"/>
    </source>
</evidence>
<dbReference type="PROSITE" id="PS51294">
    <property type="entry name" value="HTH_MYB"/>
    <property type="match status" value="1"/>
</dbReference>
<dbReference type="InterPro" id="IPR017930">
    <property type="entry name" value="Myb_dom"/>
</dbReference>
<evidence type="ECO:0000313" key="10">
    <source>
        <dbReference type="Proteomes" id="UP000287651"/>
    </source>
</evidence>
<dbReference type="Proteomes" id="UP000287651">
    <property type="component" value="Unassembled WGS sequence"/>
</dbReference>
<dbReference type="FunFam" id="1.10.10.60:FF:000002">
    <property type="entry name" value="Myb family transcription factor"/>
    <property type="match status" value="1"/>
</dbReference>
<gene>
    <name evidence="9" type="ORF">B296_00055729</name>
</gene>
<keyword evidence="3" id="KW-0238">DNA-binding</keyword>
<evidence type="ECO:0000313" key="9">
    <source>
        <dbReference type="EMBL" id="RRT38376.1"/>
    </source>
</evidence>
<name>A0A426XFY9_ENSVE</name>
<feature type="compositionally biased region" description="Basic and acidic residues" evidence="7">
    <location>
        <begin position="18"/>
        <end position="28"/>
    </location>
</feature>
<keyword evidence="5" id="KW-0539">Nucleus</keyword>
<evidence type="ECO:0000256" key="5">
    <source>
        <dbReference type="ARBA" id="ARBA00023242"/>
    </source>
</evidence>
<dbReference type="SUPFAM" id="SSF46689">
    <property type="entry name" value="Homeodomain-like"/>
    <property type="match status" value="1"/>
</dbReference>
<feature type="non-terminal residue" evidence="9">
    <location>
        <position position="1"/>
    </location>
</feature>
<evidence type="ECO:0000256" key="7">
    <source>
        <dbReference type="SAM" id="MobiDB-lite"/>
    </source>
</evidence>
<dbReference type="Gene3D" id="1.10.10.60">
    <property type="entry name" value="Homeodomain-like"/>
    <property type="match status" value="1"/>
</dbReference>
<dbReference type="InterPro" id="IPR001005">
    <property type="entry name" value="SANT/Myb"/>
</dbReference>
<keyword evidence="4" id="KW-0804">Transcription</keyword>
<feature type="domain" description="HTH myb-type" evidence="8">
    <location>
        <begin position="302"/>
        <end position="362"/>
    </location>
</feature>
<evidence type="ECO:0000259" key="8">
    <source>
        <dbReference type="PROSITE" id="PS51294"/>
    </source>
</evidence>
<evidence type="ECO:0000256" key="1">
    <source>
        <dbReference type="ARBA" id="ARBA00004123"/>
    </source>
</evidence>
<proteinExistence type="predicted"/>
<dbReference type="GO" id="GO:0003700">
    <property type="term" value="F:DNA-binding transcription factor activity"/>
    <property type="evidence" value="ECO:0007669"/>
    <property type="project" value="InterPro"/>
</dbReference>
<dbReference type="EMBL" id="AMZH03021275">
    <property type="protein sequence ID" value="RRT38376.1"/>
    <property type="molecule type" value="Genomic_DNA"/>
</dbReference>
<dbReference type="Pfam" id="PF26575">
    <property type="entry name" value="HHO5_N"/>
    <property type="match status" value="1"/>
</dbReference>
<reference evidence="9 10" key="1">
    <citation type="journal article" date="2014" name="Agronomy (Basel)">
        <title>A Draft Genome Sequence for Ensete ventricosum, the Drought-Tolerant Tree Against Hunger.</title>
        <authorList>
            <person name="Harrison J."/>
            <person name="Moore K.A."/>
            <person name="Paszkiewicz K."/>
            <person name="Jones T."/>
            <person name="Grant M."/>
            <person name="Ambacheew D."/>
            <person name="Muzemil S."/>
            <person name="Studholme D.J."/>
        </authorList>
    </citation>
    <scope>NUCLEOTIDE SEQUENCE [LARGE SCALE GENOMIC DNA]</scope>
</reference>
<sequence>NGRPLGFSLWLLFSRSHPGERSREKDRGGGGGGAGGGPEMGSAVADVVLDLNLCAVRAVGGSLKEEAAALESGDSRVAKLEESVRSLEEEKRKIEAFKRELPLCMILLTDVIDGLKQELKQCRDGRPTHVFEEVIPTKRNREDEGGLKPEAACKDKMGWMSSAQLWSVNSREDQNDSDRNVTEEVYRGSFGKCFSWIKIKQKENLCLESMSRNGRGAFVPFKGISGPQIKSKEETKTTVMLPDLSLLSPASNSASSPVSAYVEDHPVGGSGTKGVGRAPVSAPTVSGAHLSLQVQQQQQQQLPRKARRCWSSELHRRFVLALEQLGGAQVATPKQIRELMKVDGLTNDEVKSHLQKYRLHTRKMPNATSAISRPVMVMRGLCVPAENYTTSPGSASHSGSPDSPLRSANSNHAISANAGDICEEVDEKSENYNWS</sequence>
<organism evidence="9 10">
    <name type="scientific">Ensete ventricosum</name>
    <name type="common">Abyssinian banana</name>
    <name type="synonym">Musa ensete</name>
    <dbReference type="NCBI Taxonomy" id="4639"/>
    <lineage>
        <taxon>Eukaryota</taxon>
        <taxon>Viridiplantae</taxon>
        <taxon>Streptophyta</taxon>
        <taxon>Embryophyta</taxon>
        <taxon>Tracheophyta</taxon>
        <taxon>Spermatophyta</taxon>
        <taxon>Magnoliopsida</taxon>
        <taxon>Liliopsida</taxon>
        <taxon>Zingiberales</taxon>
        <taxon>Musaceae</taxon>
        <taxon>Ensete</taxon>
    </lineage>
</organism>
<dbReference type="GO" id="GO:0005634">
    <property type="term" value="C:nucleus"/>
    <property type="evidence" value="ECO:0007669"/>
    <property type="project" value="UniProtKB-SubCell"/>
</dbReference>
<dbReference type="Pfam" id="PF00249">
    <property type="entry name" value="Myb_DNA-binding"/>
    <property type="match status" value="1"/>
</dbReference>
<evidence type="ECO:0000256" key="3">
    <source>
        <dbReference type="ARBA" id="ARBA00023125"/>
    </source>
</evidence>
<dbReference type="GO" id="GO:0003677">
    <property type="term" value="F:DNA binding"/>
    <property type="evidence" value="ECO:0007669"/>
    <property type="project" value="UniProtKB-KW"/>
</dbReference>
<evidence type="ECO:0000256" key="2">
    <source>
        <dbReference type="ARBA" id="ARBA00023015"/>
    </source>
</evidence>
<feature type="compositionally biased region" description="Low complexity" evidence="7">
    <location>
        <begin position="407"/>
        <end position="418"/>
    </location>
</feature>
<dbReference type="PANTHER" id="PTHR31003">
    <property type="entry name" value="MYB FAMILY TRANSCRIPTION FACTOR"/>
    <property type="match status" value="1"/>
</dbReference>
<dbReference type="InterPro" id="IPR009057">
    <property type="entry name" value="Homeodomain-like_sf"/>
</dbReference>
<dbReference type="InterPro" id="IPR006447">
    <property type="entry name" value="Myb_dom_plants"/>
</dbReference>
<dbReference type="InterPro" id="IPR044787">
    <property type="entry name" value="HHO5-like"/>
</dbReference>
<comment type="subcellular location">
    <subcellularLocation>
        <location evidence="1">Nucleus</location>
    </subcellularLocation>
</comment>
<keyword evidence="6" id="KW-0175">Coiled coil</keyword>
<comment type="caution">
    <text evidence="9">The sequence shown here is derived from an EMBL/GenBank/DDBJ whole genome shotgun (WGS) entry which is preliminary data.</text>
</comment>
<feature type="region of interest" description="Disordered" evidence="7">
    <location>
        <begin position="18"/>
        <end position="39"/>
    </location>
</feature>
<dbReference type="InterPro" id="IPR058673">
    <property type="entry name" value="HHO5-like_N"/>
</dbReference>
<protein>
    <recommendedName>
        <fullName evidence="8">HTH myb-type domain-containing protein</fullName>
    </recommendedName>
</protein>
<feature type="coiled-coil region" evidence="6">
    <location>
        <begin position="70"/>
        <end position="100"/>
    </location>
</feature>
<dbReference type="NCBIfam" id="TIGR01557">
    <property type="entry name" value="myb_SHAQKYF"/>
    <property type="match status" value="1"/>
</dbReference>
<accession>A0A426XFY9</accession>
<keyword evidence="2" id="KW-0805">Transcription regulation</keyword>
<feature type="compositionally biased region" description="Polar residues" evidence="7">
    <location>
        <begin position="389"/>
        <end position="401"/>
    </location>
</feature>
<feature type="compositionally biased region" description="Gly residues" evidence="7">
    <location>
        <begin position="29"/>
        <end position="39"/>
    </location>
</feature>
<feature type="region of interest" description="Disordered" evidence="7">
    <location>
        <begin position="389"/>
        <end position="435"/>
    </location>
</feature>
<evidence type="ECO:0000256" key="4">
    <source>
        <dbReference type="ARBA" id="ARBA00023163"/>
    </source>
</evidence>
<dbReference type="AlphaFoldDB" id="A0A426XFY9"/>
<dbReference type="PANTHER" id="PTHR31003:SF3">
    <property type="entry name" value="HOMEODOMAIN-LIKE SUPERFAMILY PROTEIN-RELATED"/>
    <property type="match status" value="1"/>
</dbReference>